<organism evidence="3 4">
    <name type="scientific">Jimgerdemannia flammicorona</name>
    <dbReference type="NCBI Taxonomy" id="994334"/>
    <lineage>
        <taxon>Eukaryota</taxon>
        <taxon>Fungi</taxon>
        <taxon>Fungi incertae sedis</taxon>
        <taxon>Mucoromycota</taxon>
        <taxon>Mucoromycotina</taxon>
        <taxon>Endogonomycetes</taxon>
        <taxon>Endogonales</taxon>
        <taxon>Endogonaceae</taxon>
        <taxon>Jimgerdemannia</taxon>
    </lineage>
</organism>
<dbReference type="AlphaFoldDB" id="A0A433PIB0"/>
<keyword evidence="1" id="KW-0175">Coiled coil</keyword>
<evidence type="ECO:0000256" key="1">
    <source>
        <dbReference type="SAM" id="Coils"/>
    </source>
</evidence>
<feature type="compositionally biased region" description="Low complexity" evidence="2">
    <location>
        <begin position="222"/>
        <end position="236"/>
    </location>
</feature>
<feature type="region of interest" description="Disordered" evidence="2">
    <location>
        <begin position="30"/>
        <end position="65"/>
    </location>
</feature>
<feature type="compositionally biased region" description="Basic and acidic residues" evidence="2">
    <location>
        <begin position="179"/>
        <end position="188"/>
    </location>
</feature>
<dbReference type="Proteomes" id="UP000274822">
    <property type="component" value="Unassembled WGS sequence"/>
</dbReference>
<evidence type="ECO:0000313" key="4">
    <source>
        <dbReference type="Proteomes" id="UP000274822"/>
    </source>
</evidence>
<keyword evidence="4" id="KW-1185">Reference proteome</keyword>
<accession>A0A433PIB0</accession>
<comment type="caution">
    <text evidence="3">The sequence shown here is derived from an EMBL/GenBank/DDBJ whole genome shotgun (WGS) entry which is preliminary data.</text>
</comment>
<sequence>MPALAIALWVACINIDTLPCILLRHIRNSREQQSPTMSSSAGSPYNQMPSPKSERDSARPRVKRTRVSRACVMLTAHSLVRPADSMDGIAHSWKRQRKEARRKDSLENRLKKMEKLLETLTAAGSLPPGIKNKMKARARRGVSISSYSSGDEQDHSDEYSDDIMMEDTYAEGSASPGSPHEHEGHVAESSKAPLRPIRHPSSPSRQIGRHHHDLDHDPAPSAPSLTLPSSTTTQSPATTISIVQTTSTPPPQPQPLPSSIITIPTTSIPALALPSDPYDTSPLTSRRVSLDPLAPGTYRVVRFMGSSTGLHLLDNIRIGSDTLLRKTGDNDDIIILRDTRALPTEAELRTQRTAEVDAFPPKELADRLVDM</sequence>
<evidence type="ECO:0000256" key="2">
    <source>
        <dbReference type="SAM" id="MobiDB-lite"/>
    </source>
</evidence>
<reference evidence="3 4" key="1">
    <citation type="journal article" date="2018" name="New Phytol.">
        <title>Phylogenomics of Endogonaceae and evolution of mycorrhizas within Mucoromycota.</title>
        <authorList>
            <person name="Chang Y."/>
            <person name="Desiro A."/>
            <person name="Na H."/>
            <person name="Sandor L."/>
            <person name="Lipzen A."/>
            <person name="Clum A."/>
            <person name="Barry K."/>
            <person name="Grigoriev I.V."/>
            <person name="Martin F.M."/>
            <person name="Stajich J.E."/>
            <person name="Smith M.E."/>
            <person name="Bonito G."/>
            <person name="Spatafora J.W."/>
        </authorList>
    </citation>
    <scope>NUCLEOTIDE SEQUENCE [LARGE SCALE GENOMIC DNA]</scope>
    <source>
        <strain evidence="3 4">AD002</strain>
    </source>
</reference>
<dbReference type="EMBL" id="RBNJ01023276">
    <property type="protein sequence ID" value="RUS17248.1"/>
    <property type="molecule type" value="Genomic_DNA"/>
</dbReference>
<feature type="compositionally biased region" description="Polar residues" evidence="2">
    <location>
        <begin position="31"/>
        <end position="50"/>
    </location>
</feature>
<evidence type="ECO:0000313" key="3">
    <source>
        <dbReference type="EMBL" id="RUS17248.1"/>
    </source>
</evidence>
<feature type="region of interest" description="Disordered" evidence="2">
    <location>
        <begin position="124"/>
        <end position="236"/>
    </location>
</feature>
<protein>
    <submittedName>
        <fullName evidence="3">Uncharacterized protein</fullName>
    </submittedName>
</protein>
<gene>
    <name evidence="3" type="ORF">BC938DRAFT_476309</name>
</gene>
<proteinExistence type="predicted"/>
<feature type="coiled-coil region" evidence="1">
    <location>
        <begin position="96"/>
        <end position="123"/>
    </location>
</feature>
<name>A0A433PIB0_9FUNG</name>
<feature type="compositionally biased region" description="Acidic residues" evidence="2">
    <location>
        <begin position="159"/>
        <end position="169"/>
    </location>
</feature>